<organism evidence="1 2">
    <name type="scientific">Nitrosomonas nitrosa</name>
    <dbReference type="NCBI Taxonomy" id="52442"/>
    <lineage>
        <taxon>Bacteria</taxon>
        <taxon>Pseudomonadati</taxon>
        <taxon>Pseudomonadota</taxon>
        <taxon>Betaproteobacteria</taxon>
        <taxon>Nitrosomonadales</taxon>
        <taxon>Nitrosomonadaceae</taxon>
        <taxon>Nitrosomonas</taxon>
    </lineage>
</organism>
<evidence type="ECO:0000313" key="1">
    <source>
        <dbReference type="EMBL" id="SFM01993.1"/>
    </source>
</evidence>
<evidence type="ECO:0000313" key="2">
    <source>
        <dbReference type="Proteomes" id="UP000199561"/>
    </source>
</evidence>
<dbReference type="EMBL" id="FOUF01000004">
    <property type="protein sequence ID" value="SFM01993.1"/>
    <property type="molecule type" value="Genomic_DNA"/>
</dbReference>
<dbReference type="Proteomes" id="UP000199561">
    <property type="component" value="Unassembled WGS sequence"/>
</dbReference>
<keyword evidence="2" id="KW-1185">Reference proteome</keyword>
<dbReference type="AlphaFoldDB" id="A0A1I4MG37"/>
<sequence>MIEWRVRQIVALESFIKNNSYVIFFDKFKRLFKKRIKYLA</sequence>
<gene>
    <name evidence="1" type="ORF">SAMN05421880_10462</name>
</gene>
<name>A0A1I4MG37_9PROT</name>
<reference evidence="1 2" key="1">
    <citation type="submission" date="2016-10" db="EMBL/GenBank/DDBJ databases">
        <authorList>
            <person name="de Groot N.N."/>
        </authorList>
    </citation>
    <scope>NUCLEOTIDE SEQUENCE [LARGE SCALE GENOMIC DNA]</scope>
    <source>
        <strain evidence="1 2">Nm146</strain>
    </source>
</reference>
<proteinExistence type="predicted"/>
<accession>A0A1I4MG37</accession>
<protein>
    <submittedName>
        <fullName evidence="1">Uncharacterized protein</fullName>
    </submittedName>
</protein>